<protein>
    <submittedName>
        <fullName evidence="8">9957_t:CDS:1</fullName>
    </submittedName>
</protein>
<organism evidence="8 9">
    <name type="scientific">Paraglomus brasilianum</name>
    <dbReference type="NCBI Taxonomy" id="144538"/>
    <lineage>
        <taxon>Eukaryota</taxon>
        <taxon>Fungi</taxon>
        <taxon>Fungi incertae sedis</taxon>
        <taxon>Mucoromycota</taxon>
        <taxon>Glomeromycotina</taxon>
        <taxon>Glomeromycetes</taxon>
        <taxon>Paraglomerales</taxon>
        <taxon>Paraglomeraceae</taxon>
        <taxon>Paraglomus</taxon>
    </lineage>
</organism>
<evidence type="ECO:0000256" key="2">
    <source>
        <dbReference type="ARBA" id="ARBA00004370"/>
    </source>
</evidence>
<keyword evidence="6" id="KW-0496">Mitochondrion</keyword>
<keyword evidence="3" id="KW-0812">Transmembrane</keyword>
<comment type="subcellular location">
    <subcellularLocation>
        <location evidence="2">Membrane</location>
    </subcellularLocation>
    <subcellularLocation>
        <location evidence="1">Mitochondrion</location>
    </subcellularLocation>
</comment>
<dbReference type="AlphaFoldDB" id="A0A9N9F4L3"/>
<evidence type="ECO:0000256" key="5">
    <source>
        <dbReference type="ARBA" id="ARBA00023054"/>
    </source>
</evidence>
<dbReference type="PANTHER" id="PTHR14360">
    <property type="entry name" value="PROTEIN FMP32, MITOCHONDRIAL"/>
    <property type="match status" value="1"/>
</dbReference>
<evidence type="ECO:0000256" key="6">
    <source>
        <dbReference type="ARBA" id="ARBA00023128"/>
    </source>
</evidence>
<dbReference type="GO" id="GO:0005739">
    <property type="term" value="C:mitochondrion"/>
    <property type="evidence" value="ECO:0007669"/>
    <property type="project" value="UniProtKB-SubCell"/>
</dbReference>
<evidence type="ECO:0000313" key="9">
    <source>
        <dbReference type="Proteomes" id="UP000789739"/>
    </source>
</evidence>
<keyword evidence="5" id="KW-0175">Coiled coil</keyword>
<name>A0A9N9F4L3_9GLOM</name>
<dbReference type="EMBL" id="CAJVPI010000259">
    <property type="protein sequence ID" value="CAG8509368.1"/>
    <property type="molecule type" value="Genomic_DNA"/>
</dbReference>
<keyword evidence="7" id="KW-0472">Membrane</keyword>
<evidence type="ECO:0000256" key="7">
    <source>
        <dbReference type="ARBA" id="ARBA00023136"/>
    </source>
</evidence>
<dbReference type="Pfam" id="PF07798">
    <property type="entry name" value="CCDC90-like"/>
    <property type="match status" value="1"/>
</dbReference>
<dbReference type="GO" id="GO:0016020">
    <property type="term" value="C:membrane"/>
    <property type="evidence" value="ECO:0007669"/>
    <property type="project" value="UniProtKB-SubCell"/>
</dbReference>
<evidence type="ECO:0000313" key="8">
    <source>
        <dbReference type="EMBL" id="CAG8509368.1"/>
    </source>
</evidence>
<dbReference type="OrthoDB" id="1552at2759"/>
<proteinExistence type="predicted"/>
<keyword evidence="4" id="KW-1133">Transmembrane helix</keyword>
<reference evidence="8" key="1">
    <citation type="submission" date="2021-06" db="EMBL/GenBank/DDBJ databases">
        <authorList>
            <person name="Kallberg Y."/>
            <person name="Tangrot J."/>
            <person name="Rosling A."/>
        </authorList>
    </citation>
    <scope>NUCLEOTIDE SEQUENCE</scope>
    <source>
        <strain evidence="8">BR232B</strain>
    </source>
</reference>
<accession>A0A9N9F4L3</accession>
<evidence type="ECO:0000256" key="4">
    <source>
        <dbReference type="ARBA" id="ARBA00022989"/>
    </source>
</evidence>
<gene>
    <name evidence="8" type="ORF">PBRASI_LOCUS3029</name>
</gene>
<evidence type="ECO:0000256" key="3">
    <source>
        <dbReference type="ARBA" id="ARBA00022692"/>
    </source>
</evidence>
<comment type="caution">
    <text evidence="8">The sequence shown here is derived from an EMBL/GenBank/DDBJ whole genome shotgun (WGS) entry which is preliminary data.</text>
</comment>
<evidence type="ECO:0000256" key="1">
    <source>
        <dbReference type="ARBA" id="ARBA00004173"/>
    </source>
</evidence>
<keyword evidence="9" id="KW-1185">Reference proteome</keyword>
<dbReference type="Proteomes" id="UP000789739">
    <property type="component" value="Unassembled WGS sequence"/>
</dbReference>
<dbReference type="PANTHER" id="PTHR14360:SF12">
    <property type="entry name" value="MOZ PROTEIN REPRESENTS A CHROMATIN-ASSOCIATED ACETYLTRANSFERASE"/>
    <property type="match status" value="1"/>
</dbReference>
<dbReference type="InterPro" id="IPR024461">
    <property type="entry name" value="CCDC90-like"/>
</dbReference>
<dbReference type="Gene3D" id="1.20.5.340">
    <property type="match status" value="1"/>
</dbReference>
<sequence length="256" mass="29326">MSHDSVNEDDDWPSHSTFNDAWNSFASISKLLLCFIPSNVKPSLRIYNLRQASTLPVVTVHPTNIRNPPQWTPKQTAIVASLIRRYFATSYSFNTYNIVKELEEKGFTRGQSVAIMKCFRALLLDTSTTLKSQMLAKSGLDNELYLFRAALSELRTEMQILRKNDTAALLSQTSQIQRDLNAISRRMTDDIATLKNEMQIDFNNRRDDIRLDQKKMQLKLEEMNNRCMIALGEIRTAVEALKWETTRKGISELKGG</sequence>